<keyword evidence="2" id="KW-1185">Reference proteome</keyword>
<comment type="caution">
    <text evidence="1">The sequence shown here is derived from an EMBL/GenBank/DDBJ whole genome shotgun (WGS) entry which is preliminary data.</text>
</comment>
<proteinExistence type="predicted"/>
<sequence>MSSSESEYDPREALDEIDRDIEALEATLRPLLDSESSWRETLDSLGNMEQAKMNMIMAYGICDLVWKTTSATAESSSPSTPTPPLEEDYQVGKSSRFKIAHDALPEKLQTDIRHDQMQVVDDDMSADVPAAAAAAAADETGETNKAATASKHKGKRVAAEDFLDEETPKKTMSPGVTAGGDKTRKKRKSTSKRS</sequence>
<dbReference type="Proteomes" id="UP001241377">
    <property type="component" value="Unassembled WGS sequence"/>
</dbReference>
<reference evidence="1" key="1">
    <citation type="submission" date="2023-04" db="EMBL/GenBank/DDBJ databases">
        <title>Draft Genome sequencing of Naganishia species isolated from polar environments using Oxford Nanopore Technology.</title>
        <authorList>
            <person name="Leo P."/>
            <person name="Venkateswaran K."/>
        </authorList>
    </citation>
    <scope>NUCLEOTIDE SEQUENCE</scope>
    <source>
        <strain evidence="1">MNA-CCFEE 5261</strain>
    </source>
</reference>
<organism evidence="1 2">
    <name type="scientific">Naganishia cerealis</name>
    <dbReference type="NCBI Taxonomy" id="610337"/>
    <lineage>
        <taxon>Eukaryota</taxon>
        <taxon>Fungi</taxon>
        <taxon>Dikarya</taxon>
        <taxon>Basidiomycota</taxon>
        <taxon>Agaricomycotina</taxon>
        <taxon>Tremellomycetes</taxon>
        <taxon>Filobasidiales</taxon>
        <taxon>Filobasidiaceae</taxon>
        <taxon>Naganishia</taxon>
    </lineage>
</organism>
<protein>
    <submittedName>
        <fullName evidence="1">Uncharacterized protein</fullName>
    </submittedName>
</protein>
<accession>A0ACC2W3Z2</accession>
<gene>
    <name evidence="1" type="ORF">QFC19_003375</name>
</gene>
<dbReference type="EMBL" id="JASBWR010000032">
    <property type="protein sequence ID" value="KAJ9105807.1"/>
    <property type="molecule type" value="Genomic_DNA"/>
</dbReference>
<name>A0ACC2W3Z2_9TREE</name>
<evidence type="ECO:0000313" key="2">
    <source>
        <dbReference type="Proteomes" id="UP001241377"/>
    </source>
</evidence>
<evidence type="ECO:0000313" key="1">
    <source>
        <dbReference type="EMBL" id="KAJ9105807.1"/>
    </source>
</evidence>